<organism evidence="8 9">
    <name type="scientific">Capsella rubella</name>
    <dbReference type="NCBI Taxonomy" id="81985"/>
    <lineage>
        <taxon>Eukaryota</taxon>
        <taxon>Viridiplantae</taxon>
        <taxon>Streptophyta</taxon>
        <taxon>Embryophyta</taxon>
        <taxon>Tracheophyta</taxon>
        <taxon>Spermatophyta</taxon>
        <taxon>Magnoliopsida</taxon>
        <taxon>eudicotyledons</taxon>
        <taxon>Gunneridae</taxon>
        <taxon>Pentapetalae</taxon>
        <taxon>rosids</taxon>
        <taxon>malvids</taxon>
        <taxon>Brassicales</taxon>
        <taxon>Brassicaceae</taxon>
        <taxon>Camelineae</taxon>
        <taxon>Capsella</taxon>
    </lineage>
</organism>
<feature type="transmembrane region" description="Helical" evidence="7">
    <location>
        <begin position="12"/>
        <end position="33"/>
    </location>
</feature>
<comment type="similarity">
    <text evidence="2 6">Belongs to the plant self-incompatibility (S1) protein family.</text>
</comment>
<keyword evidence="7" id="KW-0812">Transmembrane</keyword>
<evidence type="ECO:0000256" key="6">
    <source>
        <dbReference type="RuleBase" id="RU367044"/>
    </source>
</evidence>
<keyword evidence="3 6" id="KW-0713">Self-incompatibility</keyword>
<protein>
    <recommendedName>
        <fullName evidence="6">S-protein homolog</fullName>
    </recommendedName>
</protein>
<dbReference type="InterPro" id="IPR010264">
    <property type="entry name" value="Self-incomp_S1"/>
</dbReference>
<gene>
    <name evidence="8" type="ORF">CARUB_v10024629mg</name>
</gene>
<proteinExistence type="inferred from homology"/>
<dbReference type="eggNOG" id="ENOG502S7CQ">
    <property type="taxonomic scope" value="Eukaryota"/>
</dbReference>
<dbReference type="Pfam" id="PF05938">
    <property type="entry name" value="Self-incomp_S1"/>
    <property type="match status" value="1"/>
</dbReference>
<sequence>LFNSSKESLLSIMFSKFTIIFLVVISFISSQALQQDRELFSIYGKIMTVSIQNENDYSLGVHCKSGDKDIGYRLLKKGELYEWRFRLNLKKTTLYFCGFHNGQIEKGVFDIYDATRDEERCQICTWKAVEDGVYGYSNMSPPPALLFYKWLK</sequence>
<dbReference type="GO" id="GO:0005576">
    <property type="term" value="C:extracellular region"/>
    <property type="evidence" value="ECO:0007669"/>
    <property type="project" value="UniProtKB-SubCell"/>
</dbReference>
<dbReference type="AlphaFoldDB" id="R0FZ96"/>
<evidence type="ECO:0000256" key="5">
    <source>
        <dbReference type="ARBA" id="ARBA00022729"/>
    </source>
</evidence>
<evidence type="ECO:0000313" key="9">
    <source>
        <dbReference type="Proteomes" id="UP000029121"/>
    </source>
</evidence>
<name>R0FZ96_9BRAS</name>
<keyword evidence="7" id="KW-1133">Transmembrane helix</keyword>
<keyword evidence="5" id="KW-0732">Signal</keyword>
<dbReference type="PANTHER" id="PTHR31232:SF168">
    <property type="entry name" value="S-PROTEIN HOMOLOG 24-RELATED"/>
    <property type="match status" value="1"/>
</dbReference>
<evidence type="ECO:0000313" key="8">
    <source>
        <dbReference type="EMBL" id="EOA28422.1"/>
    </source>
</evidence>
<keyword evidence="4 6" id="KW-0964">Secreted</keyword>
<dbReference type="Proteomes" id="UP000029121">
    <property type="component" value="Unassembled WGS sequence"/>
</dbReference>
<dbReference type="GO" id="GO:0060320">
    <property type="term" value="P:rejection of self pollen"/>
    <property type="evidence" value="ECO:0007669"/>
    <property type="project" value="UniProtKB-KW"/>
</dbReference>
<evidence type="ECO:0000256" key="3">
    <source>
        <dbReference type="ARBA" id="ARBA00022471"/>
    </source>
</evidence>
<evidence type="ECO:0000256" key="7">
    <source>
        <dbReference type="SAM" id="Phobius"/>
    </source>
</evidence>
<dbReference type="PANTHER" id="PTHR31232">
    <property type="match status" value="1"/>
</dbReference>
<evidence type="ECO:0000256" key="4">
    <source>
        <dbReference type="ARBA" id="ARBA00022525"/>
    </source>
</evidence>
<comment type="subcellular location">
    <subcellularLocation>
        <location evidence="1 6">Secreted</location>
    </subcellularLocation>
</comment>
<dbReference type="EMBL" id="KB870808">
    <property type="protein sequence ID" value="EOA28422.1"/>
    <property type="molecule type" value="Genomic_DNA"/>
</dbReference>
<keyword evidence="9" id="KW-1185">Reference proteome</keyword>
<evidence type="ECO:0000256" key="1">
    <source>
        <dbReference type="ARBA" id="ARBA00004613"/>
    </source>
</evidence>
<accession>R0FZ96</accession>
<reference evidence="9" key="1">
    <citation type="journal article" date="2013" name="Nat. Genet.">
        <title>The Capsella rubella genome and the genomic consequences of rapid mating system evolution.</title>
        <authorList>
            <person name="Slotte T."/>
            <person name="Hazzouri K.M."/>
            <person name="Agren J.A."/>
            <person name="Koenig D."/>
            <person name="Maumus F."/>
            <person name="Guo Y.L."/>
            <person name="Steige K."/>
            <person name="Platts A.E."/>
            <person name="Escobar J.S."/>
            <person name="Newman L.K."/>
            <person name="Wang W."/>
            <person name="Mandakova T."/>
            <person name="Vello E."/>
            <person name="Smith L.M."/>
            <person name="Henz S.R."/>
            <person name="Steffen J."/>
            <person name="Takuno S."/>
            <person name="Brandvain Y."/>
            <person name="Coop G."/>
            <person name="Andolfatto P."/>
            <person name="Hu T.T."/>
            <person name="Blanchette M."/>
            <person name="Clark R.M."/>
            <person name="Quesneville H."/>
            <person name="Nordborg M."/>
            <person name="Gaut B.S."/>
            <person name="Lysak M.A."/>
            <person name="Jenkins J."/>
            <person name="Grimwood J."/>
            <person name="Chapman J."/>
            <person name="Prochnik S."/>
            <person name="Shu S."/>
            <person name="Rokhsar D."/>
            <person name="Schmutz J."/>
            <person name="Weigel D."/>
            <person name="Wright S.I."/>
        </authorList>
    </citation>
    <scope>NUCLEOTIDE SEQUENCE [LARGE SCALE GENOMIC DNA]</scope>
    <source>
        <strain evidence="9">cv. Monte Gargano</strain>
    </source>
</reference>
<feature type="non-terminal residue" evidence="8">
    <location>
        <position position="1"/>
    </location>
</feature>
<evidence type="ECO:0000256" key="2">
    <source>
        <dbReference type="ARBA" id="ARBA00005581"/>
    </source>
</evidence>
<dbReference type="OrthoDB" id="1136020at2759"/>
<keyword evidence="7" id="KW-0472">Membrane</keyword>
<dbReference type="KEGG" id="crb:17890216"/>